<dbReference type="FunFam" id="3.30.70.270:FF:000001">
    <property type="entry name" value="Diguanylate cyclase domain protein"/>
    <property type="match status" value="1"/>
</dbReference>
<dbReference type="GO" id="GO:0043709">
    <property type="term" value="P:cell adhesion involved in single-species biofilm formation"/>
    <property type="evidence" value="ECO:0007669"/>
    <property type="project" value="TreeGrafter"/>
</dbReference>
<proteinExistence type="predicted"/>
<feature type="transmembrane region" description="Helical" evidence="1">
    <location>
        <begin position="265"/>
        <end position="283"/>
    </location>
</feature>
<dbReference type="Proteomes" id="UP000295444">
    <property type="component" value="Unassembled WGS sequence"/>
</dbReference>
<feature type="transmembrane region" description="Helical" evidence="1">
    <location>
        <begin position="36"/>
        <end position="59"/>
    </location>
</feature>
<dbReference type="PROSITE" id="PS50887">
    <property type="entry name" value="GGDEF"/>
    <property type="match status" value="1"/>
</dbReference>
<dbReference type="CDD" id="cd00077">
    <property type="entry name" value="HDc"/>
    <property type="match status" value="1"/>
</dbReference>
<dbReference type="InterPro" id="IPR043128">
    <property type="entry name" value="Rev_trsase/Diguanyl_cyclase"/>
</dbReference>
<dbReference type="InterPro" id="IPR006674">
    <property type="entry name" value="HD_domain"/>
</dbReference>
<evidence type="ECO:0000256" key="1">
    <source>
        <dbReference type="SAM" id="Phobius"/>
    </source>
</evidence>
<evidence type="ECO:0000259" key="3">
    <source>
        <dbReference type="PROSITE" id="PS51831"/>
    </source>
</evidence>
<dbReference type="Gene3D" id="1.10.3210.10">
    <property type="entry name" value="Hypothetical protein af1432"/>
    <property type="match status" value="1"/>
</dbReference>
<dbReference type="SUPFAM" id="SSF109604">
    <property type="entry name" value="HD-domain/PDEase-like"/>
    <property type="match status" value="1"/>
</dbReference>
<feature type="domain" description="HD" evidence="3">
    <location>
        <begin position="517"/>
        <end position="639"/>
    </location>
</feature>
<name>A0A4R6RXU9_LABRH</name>
<dbReference type="PROSITE" id="PS51831">
    <property type="entry name" value="HD"/>
    <property type="match status" value="1"/>
</dbReference>
<dbReference type="InterPro" id="IPR000160">
    <property type="entry name" value="GGDEF_dom"/>
</dbReference>
<evidence type="ECO:0000313" key="6">
    <source>
        <dbReference type="Proteomes" id="UP000295444"/>
    </source>
</evidence>
<keyword evidence="1" id="KW-0472">Membrane</keyword>
<feature type="transmembrane region" description="Helical" evidence="1">
    <location>
        <begin position="66"/>
        <end position="88"/>
    </location>
</feature>
<protein>
    <submittedName>
        <fullName evidence="5">Diguanylate cyclase (GGDEF)-like protein/putative nucleotidyltransferase with HDIG domain</fullName>
    </submittedName>
</protein>
<dbReference type="GO" id="GO:1902201">
    <property type="term" value="P:negative regulation of bacterial-type flagellum-dependent cell motility"/>
    <property type="evidence" value="ECO:0007669"/>
    <property type="project" value="TreeGrafter"/>
</dbReference>
<dbReference type="NCBIfam" id="TIGR00254">
    <property type="entry name" value="GGDEF"/>
    <property type="match status" value="1"/>
</dbReference>
<dbReference type="GO" id="GO:0052621">
    <property type="term" value="F:diguanylate cyclase activity"/>
    <property type="evidence" value="ECO:0007669"/>
    <property type="project" value="TreeGrafter"/>
</dbReference>
<feature type="transmembrane region" description="Helical" evidence="1">
    <location>
        <begin position="104"/>
        <end position="121"/>
    </location>
</feature>
<evidence type="ECO:0000313" key="5">
    <source>
        <dbReference type="EMBL" id="TDP91185.1"/>
    </source>
</evidence>
<feature type="transmembrane region" description="Helical" evidence="1">
    <location>
        <begin position="12"/>
        <end position="30"/>
    </location>
</feature>
<dbReference type="Pfam" id="PF13487">
    <property type="entry name" value="HD_5"/>
    <property type="match status" value="1"/>
</dbReference>
<keyword evidence="1" id="KW-0812">Transmembrane</keyword>
<dbReference type="InterPro" id="IPR003607">
    <property type="entry name" value="HD/PDEase_dom"/>
</dbReference>
<dbReference type="PANTHER" id="PTHR45138">
    <property type="entry name" value="REGULATORY COMPONENTS OF SENSORY TRANSDUCTION SYSTEM"/>
    <property type="match status" value="1"/>
</dbReference>
<dbReference type="PANTHER" id="PTHR45138:SF24">
    <property type="entry name" value="DIGUANYLATE CYCLASE DGCC-RELATED"/>
    <property type="match status" value="1"/>
</dbReference>
<dbReference type="SUPFAM" id="SSF55073">
    <property type="entry name" value="Nucleotide cyclase"/>
    <property type="match status" value="1"/>
</dbReference>
<evidence type="ECO:0000259" key="2">
    <source>
        <dbReference type="PROSITE" id="PS50887"/>
    </source>
</evidence>
<dbReference type="NCBIfam" id="TIGR00277">
    <property type="entry name" value="HDIG"/>
    <property type="match status" value="1"/>
</dbReference>
<keyword evidence="6" id="KW-1185">Reference proteome</keyword>
<dbReference type="SMART" id="SM00471">
    <property type="entry name" value="HDc"/>
    <property type="match status" value="1"/>
</dbReference>
<dbReference type="InterPro" id="IPR037522">
    <property type="entry name" value="HD_GYP_dom"/>
</dbReference>
<evidence type="ECO:0000259" key="4">
    <source>
        <dbReference type="PROSITE" id="PS51832"/>
    </source>
</evidence>
<organism evidence="5 6">
    <name type="scientific">Labedaea rhizosphaerae</name>
    <dbReference type="NCBI Taxonomy" id="598644"/>
    <lineage>
        <taxon>Bacteria</taxon>
        <taxon>Bacillati</taxon>
        <taxon>Actinomycetota</taxon>
        <taxon>Actinomycetes</taxon>
        <taxon>Pseudonocardiales</taxon>
        <taxon>Pseudonocardiaceae</taxon>
        <taxon>Labedaea</taxon>
    </lineage>
</organism>
<dbReference type="SMART" id="SM00267">
    <property type="entry name" value="GGDEF"/>
    <property type="match status" value="1"/>
</dbReference>
<feature type="transmembrane region" description="Helical" evidence="1">
    <location>
        <begin position="295"/>
        <end position="316"/>
    </location>
</feature>
<dbReference type="InterPro" id="IPR029787">
    <property type="entry name" value="Nucleotide_cyclase"/>
</dbReference>
<keyword evidence="5" id="KW-0808">Transferase</keyword>
<dbReference type="GO" id="GO:0005886">
    <property type="term" value="C:plasma membrane"/>
    <property type="evidence" value="ECO:0007669"/>
    <property type="project" value="TreeGrafter"/>
</dbReference>
<dbReference type="OrthoDB" id="23692at2"/>
<sequence length="705" mass="75772">MGLGGPGSSRAWVGYLSIGALSIVCYYLIPPDGAGVVVRVVMYCLTSMSAAVAVFVGILRNRPRPWLAWAFLGASQLVYAVADSTFYLRHYLLDLVDYPSVADPLYLAHYPLVVCALVLLIRHRTPGRDIPGLIDAAVLAVVAAMLSWLYLIAPQARADSPMLVKVTSVAYPVMDLAMLAVALRLILGTGRRPPSFMLLSGNLLAIFAADTIYVGQQLDGTYQTGNWLDALWLVGNLSLGAAALHPTMRWLGDPSPVADQRLGPVRIMALCVAALVAPATLLVRGANEPAQDLPVIAAACAILFLLAIARLAALVADQRRLAITDGLTGLHTRRFFEAQLTLEVQRARRSGAPLAVIIVDIDRFKSINDEYGHPAGDAALVEVATRLRTAARAGDVIARYGGEEFALLLPGASPEDLPAIAQRLREQVASSPIAVAGDCWLAVTVSIGVASYPDHGHLEGGLIAVADRALYAAKSAGRDRVVVGVPSRGDRHSCDEDAEMVEFLFRTADEVDAALSNYQHSKAISLWAMVMASELGADLATIRRAALAGRLHDIGKIVIPASILAKPAALDAEEWRVMREHPDHGYRIAAVVPGFEEVAQSIRQHHERYDGSGYPQGLSGRCIRLEARLIAVCDAWAAMLSDRPYHVMRTPEQARQELIRGRGSQFDPDVVDLFLALEASGRVGRLSRLDGSESAGLFIPPTGTR</sequence>
<gene>
    <name evidence="5" type="ORF">EV186_109177</name>
</gene>
<reference evidence="5 6" key="1">
    <citation type="submission" date="2019-03" db="EMBL/GenBank/DDBJ databases">
        <title>Genomic Encyclopedia of Type Strains, Phase IV (KMG-IV): sequencing the most valuable type-strain genomes for metagenomic binning, comparative biology and taxonomic classification.</title>
        <authorList>
            <person name="Goeker M."/>
        </authorList>
    </citation>
    <scope>NUCLEOTIDE SEQUENCE [LARGE SCALE GENOMIC DNA]</scope>
    <source>
        <strain evidence="5 6">DSM 45361</strain>
    </source>
</reference>
<dbReference type="InterPro" id="IPR050469">
    <property type="entry name" value="Diguanylate_Cyclase"/>
</dbReference>
<feature type="transmembrane region" description="Helical" evidence="1">
    <location>
        <begin position="133"/>
        <end position="153"/>
    </location>
</feature>
<feature type="transmembrane region" description="Helical" evidence="1">
    <location>
        <begin position="196"/>
        <end position="215"/>
    </location>
</feature>
<accession>A0A4R6RXU9</accession>
<feature type="transmembrane region" description="Helical" evidence="1">
    <location>
        <begin position="169"/>
        <end position="187"/>
    </location>
</feature>
<keyword evidence="1" id="KW-1133">Transmembrane helix</keyword>
<dbReference type="PROSITE" id="PS51832">
    <property type="entry name" value="HD_GYP"/>
    <property type="match status" value="1"/>
</dbReference>
<dbReference type="InterPro" id="IPR006675">
    <property type="entry name" value="HDIG_dom"/>
</dbReference>
<comment type="caution">
    <text evidence="5">The sequence shown here is derived from an EMBL/GenBank/DDBJ whole genome shotgun (WGS) entry which is preliminary data.</text>
</comment>
<dbReference type="Gene3D" id="3.30.70.270">
    <property type="match status" value="1"/>
</dbReference>
<feature type="domain" description="HD-GYP" evidence="4">
    <location>
        <begin position="493"/>
        <end position="690"/>
    </location>
</feature>
<dbReference type="CDD" id="cd01949">
    <property type="entry name" value="GGDEF"/>
    <property type="match status" value="1"/>
</dbReference>
<feature type="domain" description="GGDEF" evidence="2">
    <location>
        <begin position="352"/>
        <end position="486"/>
    </location>
</feature>
<dbReference type="Pfam" id="PF00990">
    <property type="entry name" value="GGDEF"/>
    <property type="match status" value="1"/>
</dbReference>
<dbReference type="EMBL" id="SNXZ01000009">
    <property type="protein sequence ID" value="TDP91185.1"/>
    <property type="molecule type" value="Genomic_DNA"/>
</dbReference>
<dbReference type="AlphaFoldDB" id="A0A4R6RXU9"/>